<comment type="catalytic activity">
    <reaction evidence="8">
        <text>Successive hydrolysis of beta-D-glucose units from the non-reducing ends of (1-&gt;3)-beta-D-glucans, releasing alpha-glucose.</text>
        <dbReference type="EC" id="3.2.1.58"/>
    </reaction>
</comment>
<dbReference type="STRING" id="4909.A0A1V2LQG4"/>
<name>A0A1V2LQG4_PICKU</name>
<keyword evidence="3" id="KW-0964">Secreted</keyword>
<dbReference type="SUPFAM" id="SSF51445">
    <property type="entry name" value="(Trans)glycosidases"/>
    <property type="match status" value="1"/>
</dbReference>
<dbReference type="Proteomes" id="UP000189274">
    <property type="component" value="Unassembled WGS sequence"/>
</dbReference>
<keyword evidence="6 12" id="KW-0326">Glycosidase</keyword>
<evidence type="ECO:0000313" key="19">
    <source>
        <dbReference type="Proteomes" id="UP000195871"/>
    </source>
</evidence>
<evidence type="ECO:0000256" key="5">
    <source>
        <dbReference type="ARBA" id="ARBA00022801"/>
    </source>
</evidence>
<evidence type="ECO:0000256" key="11">
    <source>
        <dbReference type="ARBA" id="ARBA00073255"/>
    </source>
</evidence>
<dbReference type="PROSITE" id="PS00659">
    <property type="entry name" value="GLYCOSYL_HYDROL_F5"/>
    <property type="match status" value="1"/>
</dbReference>
<evidence type="ECO:0000256" key="12">
    <source>
        <dbReference type="RuleBase" id="RU361153"/>
    </source>
</evidence>
<reference evidence="18" key="1">
    <citation type="journal article" date="2017" name="Genome Announc.">
        <title>Genome sequences of Cyberlindnera fabianii 65, Pichia kudriavzevii 129, and Saccharomyces cerevisiae 131 isolated from fermented masau fruits in Zimbabwe.</title>
        <authorList>
            <person name="van Rijswijck I.M.H."/>
            <person name="Derks M.F.L."/>
            <person name="Abee T."/>
            <person name="de Ridder D."/>
            <person name="Smid E.J."/>
        </authorList>
    </citation>
    <scope>NUCLEOTIDE SEQUENCE [LARGE SCALE GENOMIC DNA]</scope>
    <source>
        <strain evidence="18">129</strain>
    </source>
</reference>
<dbReference type="VEuPathDB" id="FungiDB:C5L36_0C06870"/>
<dbReference type="EMBL" id="NHMM01000001">
    <property type="protein sequence ID" value="OUT24319.1"/>
    <property type="molecule type" value="Genomic_DNA"/>
</dbReference>
<protein>
    <recommendedName>
        <fullName evidence="11">Glucan 1,3-beta-glucosidase</fullName>
        <ecNumber evidence="9">3.2.1.58</ecNumber>
    </recommendedName>
    <alternativeName>
        <fullName evidence="10">Exo-1,3-beta-glucanase</fullName>
    </alternativeName>
</protein>
<evidence type="ECO:0000256" key="7">
    <source>
        <dbReference type="ARBA" id="ARBA00023316"/>
    </source>
</evidence>
<keyword evidence="4 13" id="KW-0732">Signal</keyword>
<keyword evidence="7" id="KW-0961">Cell wall biogenesis/degradation</keyword>
<dbReference type="InterPro" id="IPR001547">
    <property type="entry name" value="Glyco_hydro_5"/>
</dbReference>
<dbReference type="GO" id="GO:0009986">
    <property type="term" value="C:cell surface"/>
    <property type="evidence" value="ECO:0007669"/>
    <property type="project" value="TreeGrafter"/>
</dbReference>
<evidence type="ECO:0000259" key="14">
    <source>
        <dbReference type="Pfam" id="PF00150"/>
    </source>
</evidence>
<evidence type="ECO:0000313" key="18">
    <source>
        <dbReference type="Proteomes" id="UP000189274"/>
    </source>
</evidence>
<feature type="signal peptide" evidence="13">
    <location>
        <begin position="1"/>
        <end position="19"/>
    </location>
</feature>
<evidence type="ECO:0000256" key="4">
    <source>
        <dbReference type="ARBA" id="ARBA00022729"/>
    </source>
</evidence>
<dbReference type="InterPro" id="IPR017853">
    <property type="entry name" value="GH"/>
</dbReference>
<gene>
    <name evidence="16" type="ORF">BOH78_1483</name>
    <name evidence="15" type="ORF">C5L36_0C06870</name>
    <name evidence="17" type="ORF">CAS74_000706</name>
</gene>
<accession>A0A1V2LQG4</accession>
<dbReference type="Proteomes" id="UP000249293">
    <property type="component" value="Chromosome 3"/>
</dbReference>
<sequence length="428" mass="49487">MRLSTVIAFATTLISTSLAAPVRLEKKNSRWDYASDQIYGVNIGGWLVLEPYITPSLFEAFGGDDSSKPIDEHSFCERYGKDQASEVLQQHWSTFYTEEDFQEIANAGLNMVRIPIGYWAFQTLENDPYVQGQVEYLDKALSWCATYGLKAWIDLHGVPGSQNGFDNSGLRDILTWQDVDYYTKLSYSVLGEIAAKYSTSQYEDVVIGIQLVNEPLGPSLNRSKLEDYYVNGYQIVRDEGNAPVIIHDAFFQGDYSWDDFLNTEIDPNVWDVVMDHHHYQIFSVEELQRDIDEHVEFACNLGKTEGREYHNAVCGEWTAALTDCAKWLNGMARGARYDATYQNDTPIGSCSNLYLADYSYFQQEDVRQTYRRYVEAQMDAYLHEKMNGWVFWCWKTENLIEWDFQRLVELNIIPQPLNSREFYNQCGY</sequence>
<evidence type="ECO:0000256" key="10">
    <source>
        <dbReference type="ARBA" id="ARBA00041761"/>
    </source>
</evidence>
<keyword evidence="5 12" id="KW-0378">Hydrolase</keyword>
<evidence type="ECO:0000256" key="2">
    <source>
        <dbReference type="ARBA" id="ARBA00005641"/>
    </source>
</evidence>
<evidence type="ECO:0000256" key="6">
    <source>
        <dbReference type="ARBA" id="ARBA00023295"/>
    </source>
</evidence>
<evidence type="ECO:0000256" key="8">
    <source>
        <dbReference type="ARBA" id="ARBA00036824"/>
    </source>
</evidence>
<evidence type="ECO:0000313" key="20">
    <source>
        <dbReference type="Proteomes" id="UP000249293"/>
    </source>
</evidence>
<dbReference type="GO" id="GO:0004338">
    <property type="term" value="F:glucan exo-1,3-beta-glucosidase activity"/>
    <property type="evidence" value="ECO:0007669"/>
    <property type="project" value="UniProtKB-EC"/>
</dbReference>
<evidence type="ECO:0000256" key="13">
    <source>
        <dbReference type="SAM" id="SignalP"/>
    </source>
</evidence>
<reference evidence="17 19" key="3">
    <citation type="submission" date="2017-05" db="EMBL/GenBank/DDBJ databases">
        <title>The Genome Sequence of Candida krusei Ckrusei653.</title>
        <authorList>
            <person name="Cuomo C."/>
            <person name="Forche A."/>
            <person name="Young S."/>
            <person name="Abouelleil A."/>
            <person name="Cao P."/>
            <person name="Chapman S."/>
            <person name="Cusick C."/>
            <person name="Shea T."/>
            <person name="Nusbaum C."/>
            <person name="Birren B."/>
        </authorList>
    </citation>
    <scope>NUCLEOTIDE SEQUENCE [LARGE SCALE GENOMIC DNA]</scope>
    <source>
        <strain evidence="17 19">Ckrusei653</strain>
    </source>
</reference>
<dbReference type="GO" id="GO:0009251">
    <property type="term" value="P:glucan catabolic process"/>
    <property type="evidence" value="ECO:0007669"/>
    <property type="project" value="TreeGrafter"/>
</dbReference>
<dbReference type="AlphaFoldDB" id="A0A1V2LQG4"/>
<dbReference type="Proteomes" id="UP000195871">
    <property type="component" value="Unassembled WGS sequence"/>
</dbReference>
<proteinExistence type="inferred from homology"/>
<comment type="subcellular location">
    <subcellularLocation>
        <location evidence="1">Secreted</location>
    </subcellularLocation>
</comment>
<evidence type="ECO:0000313" key="17">
    <source>
        <dbReference type="EMBL" id="OUT24319.1"/>
    </source>
</evidence>
<dbReference type="Pfam" id="PF00150">
    <property type="entry name" value="Cellulase"/>
    <property type="match status" value="1"/>
</dbReference>
<organism evidence="16 18">
    <name type="scientific">Pichia kudriavzevii</name>
    <name type="common">Yeast</name>
    <name type="synonym">Issatchenkia orientalis</name>
    <dbReference type="NCBI Taxonomy" id="4909"/>
    <lineage>
        <taxon>Eukaryota</taxon>
        <taxon>Fungi</taxon>
        <taxon>Dikarya</taxon>
        <taxon>Ascomycota</taxon>
        <taxon>Saccharomycotina</taxon>
        <taxon>Pichiomycetes</taxon>
        <taxon>Pichiales</taxon>
        <taxon>Pichiaceae</taxon>
        <taxon>Pichia</taxon>
    </lineage>
</organism>
<keyword evidence="20" id="KW-1185">Reference proteome</keyword>
<dbReference type="Gene3D" id="3.20.20.80">
    <property type="entry name" value="Glycosidases"/>
    <property type="match status" value="1"/>
</dbReference>
<feature type="chain" id="PRO_5015070925" description="Glucan 1,3-beta-glucosidase" evidence="13">
    <location>
        <begin position="20"/>
        <end position="428"/>
    </location>
</feature>
<dbReference type="GO" id="GO:0005576">
    <property type="term" value="C:extracellular region"/>
    <property type="evidence" value="ECO:0007669"/>
    <property type="project" value="UniProtKB-SubCell"/>
</dbReference>
<evidence type="ECO:0000256" key="9">
    <source>
        <dbReference type="ARBA" id="ARBA00038929"/>
    </source>
</evidence>
<feature type="domain" description="Glycoside hydrolase family 5" evidence="14">
    <location>
        <begin position="80"/>
        <end position="283"/>
    </location>
</feature>
<reference evidence="15 20" key="4">
    <citation type="submission" date="2018-06" db="EMBL/GenBank/DDBJ databases">
        <title>Population genomics shows no distinction between pathogenic Candida krusei and environmental Pichia kudriavzevii: One species, four names.</title>
        <authorList>
            <person name="Douglass A.P."/>
            <person name="Offei B."/>
            <person name="Braun-Galleani S."/>
            <person name="Coughlan A.Y."/>
            <person name="Martos A."/>
            <person name="Ortiz-Merino R.A."/>
            <person name="Byrne K.P."/>
            <person name="Wolfe K.H."/>
        </authorList>
    </citation>
    <scope>NUCLEOTIDE SEQUENCE [LARGE SCALE GENOMIC DNA]</scope>
    <source>
        <strain evidence="15 20">CBS573</strain>
    </source>
</reference>
<comment type="similarity">
    <text evidence="2 12">Belongs to the glycosyl hydrolase 5 (cellulase A) family.</text>
</comment>
<evidence type="ECO:0000313" key="16">
    <source>
        <dbReference type="EMBL" id="ONH75975.1"/>
    </source>
</evidence>
<evidence type="ECO:0000313" key="15">
    <source>
        <dbReference type="EMBL" id="AWU76767.1"/>
    </source>
</evidence>
<evidence type="ECO:0000256" key="1">
    <source>
        <dbReference type="ARBA" id="ARBA00004613"/>
    </source>
</evidence>
<dbReference type="PANTHER" id="PTHR31297:SF1">
    <property type="entry name" value="GLUCAN 1,3-BETA-GLUCOSIDASE I_II-RELATED"/>
    <property type="match status" value="1"/>
</dbReference>
<evidence type="ECO:0000256" key="3">
    <source>
        <dbReference type="ARBA" id="ARBA00022525"/>
    </source>
</evidence>
<reference evidence="16" key="2">
    <citation type="submission" date="2017-01" db="EMBL/GenBank/DDBJ databases">
        <authorList>
            <person name="Mah S.A."/>
            <person name="Swanson W.J."/>
            <person name="Moy G.W."/>
            <person name="Vacquier V.D."/>
        </authorList>
    </citation>
    <scope>NUCLEOTIDE SEQUENCE [LARGE SCALE GENOMIC DNA]</scope>
    <source>
        <strain evidence="16">129</strain>
    </source>
</reference>
<dbReference type="EC" id="3.2.1.58" evidence="9"/>
<dbReference type="EMBL" id="CP028775">
    <property type="protein sequence ID" value="AWU76767.1"/>
    <property type="molecule type" value="Genomic_DNA"/>
</dbReference>
<dbReference type="InterPro" id="IPR018087">
    <property type="entry name" value="Glyco_hydro_5_CS"/>
</dbReference>
<dbReference type="FunFam" id="3.20.20.80:FF:000033">
    <property type="entry name" value="Glucan 1,3-beta-glucosidase A"/>
    <property type="match status" value="1"/>
</dbReference>
<dbReference type="InterPro" id="IPR050386">
    <property type="entry name" value="Glycosyl_hydrolase_5"/>
</dbReference>
<dbReference type="PANTHER" id="PTHR31297">
    <property type="entry name" value="GLUCAN ENDO-1,6-BETA-GLUCOSIDASE B"/>
    <property type="match status" value="1"/>
</dbReference>
<dbReference type="EMBL" id="MQVM01000005">
    <property type="protein sequence ID" value="ONH75975.1"/>
    <property type="molecule type" value="Genomic_DNA"/>
</dbReference>
<dbReference type="OrthoDB" id="62120at2759"/>
<dbReference type="GO" id="GO:0071555">
    <property type="term" value="P:cell wall organization"/>
    <property type="evidence" value="ECO:0007669"/>
    <property type="project" value="UniProtKB-KW"/>
</dbReference>